<sequence>MISASLPFGLLNRALVAALSIMLTIQTSGASNAELLIVEDPACGPCKLFERQVGAIYMRTDESRRLPLRRVPLGTYLEAGVSFSQPIVRAPTFVIVEDRVEQHRFEGYSSDELFWMTLERLRPR</sequence>
<organism evidence="1 2">
    <name type="scientific">Panacagrimonas perspica</name>
    <dbReference type="NCBI Taxonomy" id="381431"/>
    <lineage>
        <taxon>Bacteria</taxon>
        <taxon>Pseudomonadati</taxon>
        <taxon>Pseudomonadota</taxon>
        <taxon>Gammaproteobacteria</taxon>
        <taxon>Nevskiales</taxon>
        <taxon>Nevskiaceae</taxon>
        <taxon>Panacagrimonas</taxon>
    </lineage>
</organism>
<protein>
    <recommendedName>
        <fullName evidence="3">Thioredoxin-like protein</fullName>
    </recommendedName>
</protein>
<name>A0A4R7NZE4_9GAMM</name>
<dbReference type="InterPro" id="IPR036249">
    <property type="entry name" value="Thioredoxin-like_sf"/>
</dbReference>
<dbReference type="RefSeq" id="WP_133882715.1">
    <property type="nucleotide sequence ID" value="NZ_MWIN01000019.1"/>
</dbReference>
<dbReference type="AlphaFoldDB" id="A0A4R7NZE4"/>
<proteinExistence type="predicted"/>
<reference evidence="1 2" key="1">
    <citation type="submission" date="2019-03" db="EMBL/GenBank/DDBJ databases">
        <title>Genomic Encyclopedia of Type Strains, Phase IV (KMG-IV): sequencing the most valuable type-strain genomes for metagenomic binning, comparative biology and taxonomic classification.</title>
        <authorList>
            <person name="Goeker M."/>
        </authorList>
    </citation>
    <scope>NUCLEOTIDE SEQUENCE [LARGE SCALE GENOMIC DNA]</scope>
    <source>
        <strain evidence="1 2">DSM 26377</strain>
    </source>
</reference>
<dbReference type="Proteomes" id="UP000295341">
    <property type="component" value="Unassembled WGS sequence"/>
</dbReference>
<accession>A0A4R7NZE4</accession>
<keyword evidence="2" id="KW-1185">Reference proteome</keyword>
<dbReference type="OrthoDB" id="4174719at2"/>
<dbReference type="EMBL" id="SOBT01000010">
    <property type="protein sequence ID" value="TDU26518.1"/>
    <property type="molecule type" value="Genomic_DNA"/>
</dbReference>
<dbReference type="SUPFAM" id="SSF52833">
    <property type="entry name" value="Thioredoxin-like"/>
    <property type="match status" value="1"/>
</dbReference>
<gene>
    <name evidence="1" type="ORF">DFR24_3545</name>
</gene>
<evidence type="ECO:0000313" key="2">
    <source>
        <dbReference type="Proteomes" id="UP000295341"/>
    </source>
</evidence>
<dbReference type="Gene3D" id="3.40.30.10">
    <property type="entry name" value="Glutaredoxin"/>
    <property type="match status" value="1"/>
</dbReference>
<comment type="caution">
    <text evidence="1">The sequence shown here is derived from an EMBL/GenBank/DDBJ whole genome shotgun (WGS) entry which is preliminary data.</text>
</comment>
<evidence type="ECO:0000313" key="1">
    <source>
        <dbReference type="EMBL" id="TDU26518.1"/>
    </source>
</evidence>
<evidence type="ECO:0008006" key="3">
    <source>
        <dbReference type="Google" id="ProtNLM"/>
    </source>
</evidence>